<gene>
    <name evidence="2" type="ORF">EUX98_g5761</name>
</gene>
<comment type="caution">
    <text evidence="2">The sequence shown here is derived from an EMBL/GenBank/DDBJ whole genome shotgun (WGS) entry which is preliminary data.</text>
</comment>
<proteinExistence type="predicted"/>
<organism evidence="2 3">
    <name type="scientific">Antrodiella citrinella</name>
    <dbReference type="NCBI Taxonomy" id="2447956"/>
    <lineage>
        <taxon>Eukaryota</taxon>
        <taxon>Fungi</taxon>
        <taxon>Dikarya</taxon>
        <taxon>Basidiomycota</taxon>
        <taxon>Agaricomycotina</taxon>
        <taxon>Agaricomycetes</taxon>
        <taxon>Polyporales</taxon>
        <taxon>Steccherinaceae</taxon>
        <taxon>Antrodiella</taxon>
    </lineage>
</organism>
<feature type="compositionally biased region" description="Low complexity" evidence="1">
    <location>
        <begin position="70"/>
        <end position="82"/>
    </location>
</feature>
<feature type="region of interest" description="Disordered" evidence="1">
    <location>
        <begin position="654"/>
        <end position="682"/>
    </location>
</feature>
<evidence type="ECO:0000313" key="2">
    <source>
        <dbReference type="EMBL" id="THH28440.1"/>
    </source>
</evidence>
<feature type="compositionally biased region" description="Polar residues" evidence="1">
    <location>
        <begin position="377"/>
        <end position="389"/>
    </location>
</feature>
<feature type="region of interest" description="Disordered" evidence="1">
    <location>
        <begin position="114"/>
        <end position="137"/>
    </location>
</feature>
<dbReference type="Proteomes" id="UP000308730">
    <property type="component" value="Unassembled WGS sequence"/>
</dbReference>
<keyword evidence="3" id="KW-1185">Reference proteome</keyword>
<dbReference type="AlphaFoldDB" id="A0A4S4MYF7"/>
<sequence>MARATRASAQQEKDNPPESAPQSRKAAASKKRKRTSFPDGDDQPANKHLRTDDDIKEEDASPEPDDGPISTSSSSSLQLPSSGDVPIQSEYAEKILEILEVVDTQGLLDRVFPLPTEQEDTKSSSSSSGPSSSSRTYSFRALLKEPEQHPLRVLRSAVQHLFPISSHPRSRPSATAAEQLRFCNLALSLLDQASLQSAPIPLDVESLIAALSTDTSDEQTSSETPLRKRKYALVQKLSSGDWWTSTNTIFPPVSEDGKEVTDLHTAHADLVAVFPTPSSAGLNHGKTLAAYAQKTTATPDARYLSQPRQVCSGKFLDYGPWASFAPTFDQTGMEIGRTTMGEVIFQQERKRRLRAMQDRVRTKQISVRAAQVRMGQSEISADPSGSASPDVQIIDGPSSDEADSKVDSLEGLLSSDQVAAIKSTLESLELEGAVEELLTRNANALEKLEELQSERLLNKPGPVTTDSEEWETAQIILESLSVLASLRPRLPGDSEHPPLVPTASALRKLHRTLPVGDAGGWYGTLPPARAKALRDDTTVRVKPGVPVPAPAVPVATPAPPAATPVAPRVATPVAPAQQQQQQPGNYSYTYPQPQYRGGYGTYAPTTHSTTSQFYTQAYQQPHQQGSAHYPNAQYNASGQQQYYSAGWYNYQPPASAQASAAGGSSGRGTPQPATTATNPGAYTFYNGSQSQAQRAVANTVLSAGASKPGAWSAAAVAAASPHVAPTLPTLPPHLRGGSAQPAPAAGGAPAAVVGGYPAYYANAQTSSTPLR</sequence>
<evidence type="ECO:0000313" key="3">
    <source>
        <dbReference type="Proteomes" id="UP000308730"/>
    </source>
</evidence>
<reference evidence="2 3" key="1">
    <citation type="submission" date="2019-02" db="EMBL/GenBank/DDBJ databases">
        <title>Genome sequencing of the rare red list fungi Antrodiella citrinella (Flaviporus citrinellus).</title>
        <authorList>
            <person name="Buettner E."/>
            <person name="Kellner H."/>
        </authorList>
    </citation>
    <scope>NUCLEOTIDE SEQUENCE [LARGE SCALE GENOMIC DNA]</scope>
    <source>
        <strain evidence="2 3">DSM 108506</strain>
    </source>
</reference>
<feature type="compositionally biased region" description="Acidic residues" evidence="1">
    <location>
        <begin position="54"/>
        <end position="66"/>
    </location>
</feature>
<dbReference type="EMBL" id="SGPM01000179">
    <property type="protein sequence ID" value="THH28440.1"/>
    <property type="molecule type" value="Genomic_DNA"/>
</dbReference>
<feature type="compositionally biased region" description="Polar residues" evidence="1">
    <location>
        <begin position="671"/>
        <end position="682"/>
    </location>
</feature>
<name>A0A4S4MYF7_9APHY</name>
<protein>
    <submittedName>
        <fullName evidence="2">Uncharacterized protein</fullName>
    </submittedName>
</protein>
<feature type="region of interest" description="Disordered" evidence="1">
    <location>
        <begin position="727"/>
        <end position="747"/>
    </location>
</feature>
<evidence type="ECO:0000256" key="1">
    <source>
        <dbReference type="SAM" id="MobiDB-lite"/>
    </source>
</evidence>
<dbReference type="OrthoDB" id="21648at2759"/>
<accession>A0A4S4MYF7</accession>
<feature type="region of interest" description="Disordered" evidence="1">
    <location>
        <begin position="1"/>
        <end position="85"/>
    </location>
</feature>
<feature type="region of interest" description="Disordered" evidence="1">
    <location>
        <begin position="371"/>
        <end position="404"/>
    </location>
</feature>
<feature type="compositionally biased region" description="Low complexity" evidence="1">
    <location>
        <begin position="123"/>
        <end position="134"/>
    </location>
</feature>